<feature type="domain" description="K Homology" evidence="2">
    <location>
        <begin position="124"/>
        <end position="158"/>
    </location>
</feature>
<keyword evidence="4" id="KW-1185">Reference proteome</keyword>
<evidence type="ECO:0000259" key="2">
    <source>
        <dbReference type="Pfam" id="PF00013"/>
    </source>
</evidence>
<protein>
    <recommendedName>
        <fullName evidence="2">K Homology domain-containing protein</fullName>
    </recommendedName>
</protein>
<dbReference type="Pfam" id="PF00013">
    <property type="entry name" value="KH_1"/>
    <property type="match status" value="1"/>
</dbReference>
<keyword evidence="1" id="KW-0694">RNA-binding</keyword>
<dbReference type="InterPro" id="IPR004088">
    <property type="entry name" value="KH_dom_type_1"/>
</dbReference>
<dbReference type="AlphaFoldDB" id="A0AA35Y6H8"/>
<sequence>MVEGEVEMNEETSVVRLLVVSTQVGCLLRKSGGVIKQMASERRAQIRILQRDKLPACASSSDELLLDHPAPVGARDKSDYLPANNVIVNNINTYEQHSHPHHPNGRAGHHERGRFGPFTDMLTYHLRCPNEKVGGVIRKGGATMKALKHETGCDIKILE</sequence>
<evidence type="ECO:0000313" key="3">
    <source>
        <dbReference type="EMBL" id="CAI9259668.1"/>
    </source>
</evidence>
<evidence type="ECO:0000256" key="1">
    <source>
        <dbReference type="PROSITE-ProRule" id="PRU00117"/>
    </source>
</evidence>
<gene>
    <name evidence="3" type="ORF">LSALG_LOCUS549</name>
</gene>
<organism evidence="3 4">
    <name type="scientific">Lactuca saligna</name>
    <name type="common">Willowleaf lettuce</name>
    <dbReference type="NCBI Taxonomy" id="75948"/>
    <lineage>
        <taxon>Eukaryota</taxon>
        <taxon>Viridiplantae</taxon>
        <taxon>Streptophyta</taxon>
        <taxon>Embryophyta</taxon>
        <taxon>Tracheophyta</taxon>
        <taxon>Spermatophyta</taxon>
        <taxon>Magnoliopsida</taxon>
        <taxon>eudicotyledons</taxon>
        <taxon>Gunneridae</taxon>
        <taxon>Pentapetalae</taxon>
        <taxon>asterids</taxon>
        <taxon>campanulids</taxon>
        <taxon>Asterales</taxon>
        <taxon>Asteraceae</taxon>
        <taxon>Cichorioideae</taxon>
        <taxon>Cichorieae</taxon>
        <taxon>Lactucinae</taxon>
        <taxon>Lactuca</taxon>
    </lineage>
</organism>
<dbReference type="InterPro" id="IPR036612">
    <property type="entry name" value="KH_dom_type_1_sf"/>
</dbReference>
<dbReference type="PANTHER" id="PTHR10288">
    <property type="entry name" value="KH DOMAIN CONTAINING RNA BINDING PROTEIN"/>
    <property type="match status" value="1"/>
</dbReference>
<name>A0AA35Y6H8_LACSI</name>
<reference evidence="3" key="1">
    <citation type="submission" date="2023-04" db="EMBL/GenBank/DDBJ databases">
        <authorList>
            <person name="Vijverberg K."/>
            <person name="Xiong W."/>
            <person name="Schranz E."/>
        </authorList>
    </citation>
    <scope>NUCLEOTIDE SEQUENCE</scope>
</reference>
<dbReference type="Gene3D" id="3.30.1370.10">
    <property type="entry name" value="K Homology domain, type 1"/>
    <property type="match status" value="2"/>
</dbReference>
<dbReference type="EMBL" id="OX465086">
    <property type="protein sequence ID" value="CAI9259668.1"/>
    <property type="molecule type" value="Genomic_DNA"/>
</dbReference>
<accession>A0AA35Y6H8</accession>
<proteinExistence type="predicted"/>
<dbReference type="GO" id="GO:0003723">
    <property type="term" value="F:RNA binding"/>
    <property type="evidence" value="ECO:0007669"/>
    <property type="project" value="UniProtKB-UniRule"/>
</dbReference>
<dbReference type="SUPFAM" id="SSF54791">
    <property type="entry name" value="Eukaryotic type KH-domain (KH-domain type I)"/>
    <property type="match status" value="1"/>
</dbReference>
<evidence type="ECO:0000313" key="4">
    <source>
        <dbReference type="Proteomes" id="UP001177003"/>
    </source>
</evidence>
<dbReference type="PROSITE" id="PS50084">
    <property type="entry name" value="KH_TYPE_1"/>
    <property type="match status" value="1"/>
</dbReference>
<dbReference type="Proteomes" id="UP001177003">
    <property type="component" value="Chromosome 0"/>
</dbReference>